<evidence type="ECO:0000256" key="1">
    <source>
        <dbReference type="SAM" id="MobiDB-lite"/>
    </source>
</evidence>
<dbReference type="eggNOG" id="ENOG502T2CF">
    <property type="taxonomic scope" value="Eukaryota"/>
</dbReference>
<keyword evidence="3" id="KW-1185">Reference proteome</keyword>
<feature type="compositionally biased region" description="Polar residues" evidence="1">
    <location>
        <begin position="264"/>
        <end position="278"/>
    </location>
</feature>
<dbReference type="OrthoDB" id="3218262at2759"/>
<dbReference type="STRING" id="670483.S7RE19"/>
<gene>
    <name evidence="2" type="ORF">GLOTRDRAFT_123521</name>
</gene>
<name>S7RE19_GLOTA</name>
<dbReference type="GeneID" id="19300960"/>
<organism evidence="2 3">
    <name type="scientific">Gloeophyllum trabeum (strain ATCC 11539 / FP-39264 / Madison 617)</name>
    <name type="common">Brown rot fungus</name>
    <dbReference type="NCBI Taxonomy" id="670483"/>
    <lineage>
        <taxon>Eukaryota</taxon>
        <taxon>Fungi</taxon>
        <taxon>Dikarya</taxon>
        <taxon>Basidiomycota</taxon>
        <taxon>Agaricomycotina</taxon>
        <taxon>Agaricomycetes</taxon>
        <taxon>Gloeophyllales</taxon>
        <taxon>Gloeophyllaceae</taxon>
        <taxon>Gloeophyllum</taxon>
    </lineage>
</organism>
<protein>
    <submittedName>
        <fullName evidence="2">Uncharacterized protein</fullName>
    </submittedName>
</protein>
<reference evidence="2 3" key="1">
    <citation type="journal article" date="2012" name="Science">
        <title>The Paleozoic origin of enzymatic lignin decomposition reconstructed from 31 fungal genomes.</title>
        <authorList>
            <person name="Floudas D."/>
            <person name="Binder M."/>
            <person name="Riley R."/>
            <person name="Barry K."/>
            <person name="Blanchette R.A."/>
            <person name="Henrissat B."/>
            <person name="Martinez A.T."/>
            <person name="Otillar R."/>
            <person name="Spatafora J.W."/>
            <person name="Yadav J.S."/>
            <person name="Aerts A."/>
            <person name="Benoit I."/>
            <person name="Boyd A."/>
            <person name="Carlson A."/>
            <person name="Copeland A."/>
            <person name="Coutinho P.M."/>
            <person name="de Vries R.P."/>
            <person name="Ferreira P."/>
            <person name="Findley K."/>
            <person name="Foster B."/>
            <person name="Gaskell J."/>
            <person name="Glotzer D."/>
            <person name="Gorecki P."/>
            <person name="Heitman J."/>
            <person name="Hesse C."/>
            <person name="Hori C."/>
            <person name="Igarashi K."/>
            <person name="Jurgens J.A."/>
            <person name="Kallen N."/>
            <person name="Kersten P."/>
            <person name="Kohler A."/>
            <person name="Kuees U."/>
            <person name="Kumar T.K.A."/>
            <person name="Kuo A."/>
            <person name="LaButti K."/>
            <person name="Larrondo L.F."/>
            <person name="Lindquist E."/>
            <person name="Ling A."/>
            <person name="Lombard V."/>
            <person name="Lucas S."/>
            <person name="Lundell T."/>
            <person name="Martin R."/>
            <person name="McLaughlin D.J."/>
            <person name="Morgenstern I."/>
            <person name="Morin E."/>
            <person name="Murat C."/>
            <person name="Nagy L.G."/>
            <person name="Nolan M."/>
            <person name="Ohm R.A."/>
            <person name="Patyshakuliyeva A."/>
            <person name="Rokas A."/>
            <person name="Ruiz-Duenas F.J."/>
            <person name="Sabat G."/>
            <person name="Salamov A."/>
            <person name="Samejima M."/>
            <person name="Schmutz J."/>
            <person name="Slot J.C."/>
            <person name="St John F."/>
            <person name="Stenlid J."/>
            <person name="Sun H."/>
            <person name="Sun S."/>
            <person name="Syed K."/>
            <person name="Tsang A."/>
            <person name="Wiebenga A."/>
            <person name="Young D."/>
            <person name="Pisabarro A."/>
            <person name="Eastwood D.C."/>
            <person name="Martin F."/>
            <person name="Cullen D."/>
            <person name="Grigoriev I.V."/>
            <person name="Hibbett D.S."/>
        </authorList>
    </citation>
    <scope>NUCLEOTIDE SEQUENCE [LARGE SCALE GENOMIC DNA]</scope>
    <source>
        <strain evidence="2 3">ATCC 11539</strain>
    </source>
</reference>
<feature type="region of interest" description="Disordered" evidence="1">
    <location>
        <begin position="1"/>
        <end position="47"/>
    </location>
</feature>
<feature type="compositionally biased region" description="Low complexity" evidence="1">
    <location>
        <begin position="374"/>
        <end position="396"/>
    </location>
</feature>
<dbReference type="KEGG" id="gtr:GLOTRDRAFT_123521"/>
<dbReference type="HOGENOM" id="CLU_382191_0_0_1"/>
<proteinExistence type="predicted"/>
<dbReference type="RefSeq" id="XP_007870951.1">
    <property type="nucleotide sequence ID" value="XM_007872760.1"/>
</dbReference>
<feature type="region of interest" description="Disordered" evidence="1">
    <location>
        <begin position="259"/>
        <end position="631"/>
    </location>
</feature>
<accession>S7RE19</accession>
<dbReference type="EMBL" id="KB469314">
    <property type="protein sequence ID" value="EPQ50699.1"/>
    <property type="molecule type" value="Genomic_DNA"/>
</dbReference>
<evidence type="ECO:0000313" key="2">
    <source>
        <dbReference type="EMBL" id="EPQ50699.1"/>
    </source>
</evidence>
<dbReference type="AlphaFoldDB" id="S7RE19"/>
<dbReference type="OMA" id="MGYNSQF"/>
<sequence length="703" mass="76239">MSSIYTPLFPPTTLPEPRHPLSSSSSGSSDQDARQRPRRHRDQTYSNYLSSQHLALASLPHDIHPASRPPSPSSELRVAAMRRDIQHAAEEAGWEPSDAKWTFVAAKCRLAGTRGRWRVGARMEKGKEKWEVYSARKLPEREDDWLAWERKVRERREIELSKSKGKGKEKAVDEEGAKAKELVRNVHEENRKRPQRRRVADIIEKVAVWQATVQQPSASTMGSQAMNIVSVNPGPSGVHPDGHADPDIISNAQVQPSLPFPVVKSSSQGQLAGKGSNNRLERQTLREGPIGDPDPIEAAKVPIPRPRDVFDTDPGPFSSRSTHTKQRPGRIVSDVPESSFLQPSFPDHLQTSTPNRLRRKPAAMPRADETHPFLSSPPLSPPRSSSLRLGQSSSQPVLSVSKRARPLTPSSDDVRMRSNSLASPTALKKARTMGDAPAVVSLPIPRTPGNVRPPTTPPKSGSSCRVGLAPFTPHRAEKLPTLTELLASRQRSGSGAKRKRTELRIVPSPGDKARDKNALQRIPEASQEGREAGSPMKVDANVDPRPAALTRKLSLASPALGPSTPDPMDGPLPVFAPAEPDSPSMRFTQHPSAFLPRMASTQQPQSGGSGGYGYGDTASTSQGKPESNPGGYVAISGLGVSQSQGGLGFTGMDYNSQFDVDREVDRVNALLDKDVDFDGWLRDVTDESAADVAMKGSSQSGAQ</sequence>
<evidence type="ECO:0000313" key="3">
    <source>
        <dbReference type="Proteomes" id="UP000030669"/>
    </source>
</evidence>
<dbReference type="Proteomes" id="UP000030669">
    <property type="component" value="Unassembled WGS sequence"/>
</dbReference>